<dbReference type="InterPro" id="IPR036736">
    <property type="entry name" value="ACP-like_sf"/>
</dbReference>
<protein>
    <recommendedName>
        <fullName evidence="5">Carboxylic acid reductase</fullName>
        <shortName evidence="5">CAR</shortName>
        <ecNumber evidence="5">1.2.1.-</ecNumber>
    </recommendedName>
    <alternativeName>
        <fullName evidence="5">ATP/NADPH-dependent carboxylic acid reductase</fullName>
    </alternativeName>
</protein>
<dbReference type="SUPFAM" id="SSF51735">
    <property type="entry name" value="NAD(P)-binding Rossmann-fold domains"/>
    <property type="match status" value="1"/>
</dbReference>
<feature type="binding site" evidence="5">
    <location>
        <begin position="778"/>
        <end position="781"/>
    </location>
    <ligand>
        <name>NADP(+)</name>
        <dbReference type="ChEBI" id="CHEBI:58349"/>
    </ligand>
</feature>
<feature type="binding site" evidence="5">
    <location>
        <position position="492"/>
    </location>
    <ligand>
        <name>AMP</name>
        <dbReference type="ChEBI" id="CHEBI:456215"/>
    </ligand>
</feature>
<dbReference type="PROSITE" id="PS50075">
    <property type="entry name" value="CARRIER"/>
    <property type="match status" value="1"/>
</dbReference>
<dbReference type="GO" id="GO:0016020">
    <property type="term" value="C:membrane"/>
    <property type="evidence" value="ECO:0007669"/>
    <property type="project" value="TreeGrafter"/>
</dbReference>
<dbReference type="Pfam" id="PF00550">
    <property type="entry name" value="PP-binding"/>
    <property type="match status" value="1"/>
</dbReference>
<evidence type="ECO:0000256" key="3">
    <source>
        <dbReference type="ARBA" id="ARBA00022741"/>
    </source>
</evidence>
<evidence type="ECO:0000256" key="4">
    <source>
        <dbReference type="ARBA" id="ARBA00022840"/>
    </source>
</evidence>
<keyword evidence="5" id="KW-0521">NADP</keyword>
<dbReference type="PROSITE" id="PS00455">
    <property type="entry name" value="AMP_BINDING"/>
    <property type="match status" value="1"/>
</dbReference>
<keyword evidence="8" id="KW-1185">Reference proteome</keyword>
<sequence>MIEDKRAARARRIAELFADERLRAAAPDMAVIEALRTSTLRLVELVDVVMTSYATRPACAERATESVVDGSGRRSRRLLPGYRTISYAELWARAGAVAAAWQHDDLAPVAPGDFVATLGFTSADYTAIDLACLRAGAVSVPMPTTVPVAQWNSILAETGARIWLVSLESLRAAAEGLQADSPVRTMVVFDYHPDDDGDREVVEAARRALVASGAQVRLTTLEALVVRGRELPAPLVVSDDPDPLHLLMYTSGSTGTPKGAMYTERLAAGFWRGAGTFTQSSRALSPAIGLHYMPLGHLMGRGVLLGALARGGTAYFSAGSDVSTLLEDTALVRPVELFLVPRVCDLLYQRYLGEVDRRIAVGTDPATAAAEALAEVRDRVLGGRVVTTMCGSAPLTTAMRQFMERLLGIDMHDGYGSTEAGGRIMLDNRIRRPPVLEYKLVDVPELGYFATDRPHPRGELLLKSTLMIPGYFKRPELTEQIFDSDGFYRTGDIVAEIEPDHLVYVDRRNSVLKLAQGEFVAVNRLEALFVAAPSVRQIYLYGNSERSYLVAVVVPTPQALAARITKGEIAVELRGIAHEAELNSYEIPRDFLIEPEPFTAAGGLLSSMGKPLRPKLAERYRERLEQLYADLDRRRSEQLAELAREAESRPVLATVCRAAEVLLGTTALPDQQFTDLGGDSLAALSFSQLLHEIFGVSVPVGAITGPDTDLRRIAAYVVAEQNTADHRPTVASVHGLGSRLVAAHLLLDKFLDPATLAIAPTLPRAPHPPRTVLLTGANGYLGRFLTLELLRQLDPAGTLICLVRGRDAESARARLDAAFDDGAALHADFRIDAAGRLRVVAGDVSAPNFGLPESDWQELTESVDLVVHAAALVNHVLPYAQLFGPNVVGTAEVIRFALTTTIKPIAFLSTVAVAGQAGRDAFDEDGDIRRVSPVRAIDAGYASGYGNSKWAGEVMLREAHELCGLPVTVFRSDMILAHPDYPGQFNAGDMFSRLLFSVLATGLAPSSFYLSDPAGGRRSAHYDGLPVDFTAAAITTLSLAIDTGFRTYDVLNPHDDDISLDTFVDWLIEAGEPIERIDGFDNWSDRFETALRALPDKQRQQSVLPLLHAFRRPTQPLPGSLLPAGKFRAAVQEAGVGPTGDIPHLTRELILKYAADIRLRGML</sequence>
<feature type="binding site" evidence="5">
    <location>
        <position position="804"/>
    </location>
    <ligand>
        <name>NADP(+)</name>
        <dbReference type="ChEBI" id="CHEBI:58349"/>
    </ligand>
</feature>
<dbReference type="Pfam" id="PF00501">
    <property type="entry name" value="AMP-binding"/>
    <property type="match status" value="1"/>
</dbReference>
<comment type="caution">
    <text evidence="5">Lacks conserved residue(s) required for the propagation of feature annotation.</text>
</comment>
<dbReference type="PANTHER" id="PTHR43272">
    <property type="entry name" value="LONG-CHAIN-FATTY-ACID--COA LIGASE"/>
    <property type="match status" value="1"/>
</dbReference>
<dbReference type="SUPFAM" id="SSF47336">
    <property type="entry name" value="ACP-like"/>
    <property type="match status" value="1"/>
</dbReference>
<feature type="binding site" evidence="5">
    <location>
        <begin position="413"/>
        <end position="414"/>
    </location>
    <ligand>
        <name>AMP</name>
        <dbReference type="ChEBI" id="CHEBI:456215"/>
    </ligand>
</feature>
<comment type="catalytic activity">
    <reaction evidence="5">
        <text>a carboxylate + ATP + NADPH + H(+) = an aldehyde + AMP + diphosphate + NADP(+)</text>
        <dbReference type="Rhea" id="RHEA:50916"/>
        <dbReference type="ChEBI" id="CHEBI:15378"/>
        <dbReference type="ChEBI" id="CHEBI:17478"/>
        <dbReference type="ChEBI" id="CHEBI:29067"/>
        <dbReference type="ChEBI" id="CHEBI:30616"/>
        <dbReference type="ChEBI" id="CHEBI:33019"/>
        <dbReference type="ChEBI" id="CHEBI:57783"/>
        <dbReference type="ChEBI" id="CHEBI:58349"/>
        <dbReference type="ChEBI" id="CHEBI:456215"/>
    </reaction>
</comment>
<dbReference type="Gene3D" id="3.40.50.12780">
    <property type="entry name" value="N-terminal domain of ligase-like"/>
    <property type="match status" value="1"/>
</dbReference>
<evidence type="ECO:0000256" key="2">
    <source>
        <dbReference type="ARBA" id="ARBA00022553"/>
    </source>
</evidence>
<dbReference type="InterPro" id="IPR000873">
    <property type="entry name" value="AMP-dep_synth/lig_dom"/>
</dbReference>
<dbReference type="HAMAP" id="MF_02247">
    <property type="entry name" value="Carbox_acid_reduct"/>
    <property type="match status" value="1"/>
</dbReference>
<comment type="caution">
    <text evidence="7">The sequence shown here is derived from an EMBL/GenBank/DDBJ whole genome shotgun (WGS) entry which is preliminary data.</text>
</comment>
<keyword evidence="2 5" id="KW-0597">Phosphoprotein</keyword>
<feature type="binding site" evidence="5">
    <location>
        <position position="909"/>
    </location>
    <ligand>
        <name>NADP(+)</name>
        <dbReference type="ChEBI" id="CHEBI:58349"/>
    </ligand>
</feature>
<dbReference type="AlphaFoldDB" id="A0A3M2L4P9"/>
<feature type="binding site" evidence="5">
    <location>
        <begin position="504"/>
        <end position="507"/>
    </location>
    <ligand>
        <name>AMP</name>
        <dbReference type="ChEBI" id="CHEBI:456215"/>
    </ligand>
</feature>
<feature type="domain" description="Carrier" evidence="6">
    <location>
        <begin position="645"/>
        <end position="721"/>
    </location>
</feature>
<feature type="binding site" evidence="5">
    <location>
        <position position="949"/>
    </location>
    <ligand>
        <name>NADP(+)</name>
        <dbReference type="ChEBI" id="CHEBI:58349"/>
    </ligand>
</feature>
<evidence type="ECO:0000256" key="1">
    <source>
        <dbReference type="ARBA" id="ARBA00022450"/>
    </source>
</evidence>
<dbReference type="InterPro" id="IPR046407">
    <property type="entry name" value="CAR"/>
</dbReference>
<dbReference type="InterPro" id="IPR020806">
    <property type="entry name" value="PKS_PP-bd"/>
</dbReference>
<feature type="binding site" evidence="5">
    <location>
        <position position="418"/>
    </location>
    <ligand>
        <name>AMP</name>
        <dbReference type="ChEBI" id="CHEBI:456215"/>
    </ligand>
</feature>
<dbReference type="GO" id="GO:0050661">
    <property type="term" value="F:NADP binding"/>
    <property type="evidence" value="ECO:0007669"/>
    <property type="project" value="UniProtKB-UniRule"/>
</dbReference>
<evidence type="ECO:0000313" key="8">
    <source>
        <dbReference type="Proteomes" id="UP000279275"/>
    </source>
</evidence>
<dbReference type="InterPro" id="IPR013120">
    <property type="entry name" value="FAR_NAD-bd"/>
</dbReference>
<comment type="similarity">
    <text evidence="5">Belongs to the ATP-dependent AMP-binding enzyme family. Carboxylic acid reductase subfamily.</text>
</comment>
<dbReference type="InterPro" id="IPR010080">
    <property type="entry name" value="Thioester_reductase-like_dom"/>
</dbReference>
<evidence type="ECO:0000256" key="5">
    <source>
        <dbReference type="HAMAP-Rule" id="MF_02247"/>
    </source>
</evidence>
<dbReference type="EC" id="1.2.1.-" evidence="5"/>
<dbReference type="RefSeq" id="WP_122190731.1">
    <property type="nucleotide sequence ID" value="NZ_RFFH01000014.1"/>
</dbReference>
<evidence type="ECO:0000313" key="7">
    <source>
        <dbReference type="EMBL" id="RMI29498.1"/>
    </source>
</evidence>
<gene>
    <name evidence="5" type="primary">car</name>
    <name evidence="7" type="ORF">EBN03_25825</name>
</gene>
<organism evidence="7 8">
    <name type="scientific">Nocardia stercoris</name>
    <dbReference type="NCBI Taxonomy" id="2483361"/>
    <lineage>
        <taxon>Bacteria</taxon>
        <taxon>Bacillati</taxon>
        <taxon>Actinomycetota</taxon>
        <taxon>Actinomycetes</taxon>
        <taxon>Mycobacteriales</taxon>
        <taxon>Nocardiaceae</taxon>
        <taxon>Nocardia</taxon>
    </lineage>
</organism>
<feature type="binding site" evidence="5">
    <location>
        <position position="610"/>
    </location>
    <ligand>
        <name>AMP</name>
        <dbReference type="ChEBI" id="CHEBI:456215"/>
    </ligand>
</feature>
<proteinExistence type="inferred from homology"/>
<dbReference type="Gene3D" id="3.40.50.720">
    <property type="entry name" value="NAD(P)-binding Rossmann-like Domain"/>
    <property type="match status" value="1"/>
</dbReference>
<dbReference type="GO" id="GO:0005524">
    <property type="term" value="F:ATP binding"/>
    <property type="evidence" value="ECO:0007669"/>
    <property type="project" value="UniProtKB-UniRule"/>
</dbReference>
<reference evidence="7 8" key="1">
    <citation type="submission" date="2018-10" db="EMBL/GenBank/DDBJ databases">
        <title>Isolation from cow dung.</title>
        <authorList>
            <person name="Ling L."/>
        </authorList>
    </citation>
    <scope>NUCLEOTIDE SEQUENCE [LARGE SCALE GENOMIC DNA]</scope>
    <source>
        <strain evidence="7 8">NEAU-LL90</strain>
    </source>
</reference>
<dbReference type="Proteomes" id="UP000279275">
    <property type="component" value="Unassembled WGS sequence"/>
</dbReference>
<dbReference type="SMART" id="SM00823">
    <property type="entry name" value="PKS_PP"/>
    <property type="match status" value="1"/>
</dbReference>
<feature type="binding site" evidence="5">
    <location>
        <position position="972"/>
    </location>
    <ligand>
        <name>NADP(+)</name>
        <dbReference type="ChEBI" id="CHEBI:58349"/>
    </ligand>
</feature>
<dbReference type="Gene3D" id="1.10.1200.10">
    <property type="entry name" value="ACP-like"/>
    <property type="match status" value="1"/>
</dbReference>
<dbReference type="NCBIfam" id="NF041592">
    <property type="entry name" value="carboxyl_red"/>
    <property type="match status" value="1"/>
</dbReference>
<feature type="binding site" evidence="5">
    <location>
        <position position="814"/>
    </location>
    <ligand>
        <name>NADP(+)</name>
        <dbReference type="ChEBI" id="CHEBI:58349"/>
    </ligand>
</feature>
<keyword evidence="5" id="KW-0560">Oxidoreductase</keyword>
<dbReference type="EMBL" id="RFFH01000014">
    <property type="protein sequence ID" value="RMI29498.1"/>
    <property type="molecule type" value="Genomic_DNA"/>
</dbReference>
<dbReference type="Pfam" id="PF07993">
    <property type="entry name" value="NAD_binding_4"/>
    <property type="match status" value="1"/>
</dbReference>
<feature type="binding site" evidence="5">
    <location>
        <position position="945"/>
    </location>
    <ligand>
        <name>NADP(+)</name>
        <dbReference type="ChEBI" id="CHEBI:58349"/>
    </ligand>
</feature>
<feature type="binding site" evidence="5">
    <location>
        <position position="297"/>
    </location>
    <ligand>
        <name>AMP</name>
        <dbReference type="ChEBI" id="CHEBI:456215"/>
    </ligand>
</feature>
<dbReference type="PANTHER" id="PTHR43272:SF33">
    <property type="entry name" value="AMP-BINDING DOMAIN-CONTAINING PROTEIN-RELATED"/>
    <property type="match status" value="1"/>
</dbReference>
<keyword evidence="4 5" id="KW-0067">ATP-binding</keyword>
<dbReference type="InterPro" id="IPR020845">
    <property type="entry name" value="AMP-binding_CS"/>
</dbReference>
<feature type="binding site" evidence="5">
    <location>
        <position position="513"/>
    </location>
    <ligand>
        <name>AMP</name>
        <dbReference type="ChEBI" id="CHEBI:456215"/>
    </ligand>
</feature>
<dbReference type="CDD" id="cd05235">
    <property type="entry name" value="SDR_e1"/>
    <property type="match status" value="1"/>
</dbReference>
<keyword evidence="1 5" id="KW-0596">Phosphopantetheine</keyword>
<comment type="cofactor">
    <cofactor evidence="5">
        <name>pantetheine 4'-phosphate</name>
        <dbReference type="ChEBI" id="CHEBI:47942"/>
    </cofactor>
    <text evidence="5">Binds 1 phosphopantetheine covalently.</text>
</comment>
<dbReference type="SUPFAM" id="SSF56801">
    <property type="entry name" value="Acetyl-CoA synthetase-like"/>
    <property type="match status" value="1"/>
</dbReference>
<comment type="function">
    <text evidence="5">Catalyzes the ATP- and NADPH-dependent reduction of carboxylic acids to the corresponding aldehydes.</text>
</comment>
<feature type="modified residue" description="O-(pantetheine 4'-phosphoryl)serine" evidence="5">
    <location>
        <position position="680"/>
    </location>
</feature>
<comment type="domain">
    <text evidence="5">The N-terminal domain likely catalyzes substrate activation by formation of an initial acyl-AMP intermediate, the central region contains the phosphopantetheine attachment site, and the C-terminal domain catalyzes the reduction by NADPH of the intermediate thioester formed from the attack of the phosphopantetheine thiol at the carbonyl carbon of acyl-AMP.</text>
</comment>
<dbReference type="GO" id="GO:0016620">
    <property type="term" value="F:oxidoreductase activity, acting on the aldehyde or oxo group of donors, NAD or NADP as acceptor"/>
    <property type="evidence" value="ECO:0007669"/>
    <property type="project" value="UniProtKB-UniRule"/>
</dbReference>
<evidence type="ECO:0000259" key="6">
    <source>
        <dbReference type="PROSITE" id="PS50075"/>
    </source>
</evidence>
<keyword evidence="3 5" id="KW-0547">Nucleotide-binding</keyword>
<dbReference type="GO" id="GO:0004467">
    <property type="term" value="F:long-chain fatty acid-CoA ligase activity"/>
    <property type="evidence" value="ECO:0007669"/>
    <property type="project" value="TreeGrafter"/>
</dbReference>
<accession>A0A3M2L4P9</accession>
<dbReference type="InterPro" id="IPR036291">
    <property type="entry name" value="NAD(P)-bd_dom_sf"/>
</dbReference>
<dbReference type="InterPro" id="IPR009081">
    <property type="entry name" value="PP-bd_ACP"/>
</dbReference>
<feature type="binding site" evidence="5">
    <location>
        <position position="392"/>
    </location>
    <ligand>
        <name>AMP</name>
        <dbReference type="ChEBI" id="CHEBI:456215"/>
    </ligand>
</feature>
<dbReference type="GO" id="GO:0031177">
    <property type="term" value="F:phosphopantetheine binding"/>
    <property type="evidence" value="ECO:0007669"/>
    <property type="project" value="UniProtKB-UniRule"/>
</dbReference>
<name>A0A3M2L4P9_9NOCA</name>
<dbReference type="OrthoDB" id="2472181at2"/>
<dbReference type="NCBIfam" id="TIGR01746">
    <property type="entry name" value="Thioester-redct"/>
    <property type="match status" value="1"/>
</dbReference>
<dbReference type="InterPro" id="IPR042099">
    <property type="entry name" value="ANL_N_sf"/>
</dbReference>